<evidence type="ECO:0000313" key="2">
    <source>
        <dbReference type="EMBL" id="KAE9016505.1"/>
    </source>
</evidence>
<sequence length="242" mass="27255">MLSKASFRSMCLEMLPNGVSIEGSAMDALRVAYIRLGLAPDEVQPAIAAFLAAPPHINRDDVRREFAVLNEPHHEPEYALEVLHPEEEDLGSIEDDAPLEEPVHGELPLDFPGQHDQQTTSDQLILQSEHAIIDDVEDQGIPRQDVQMRPPVVISDDAQESRTSREEVQRYHLPLLSQTTMPPKKTKRSAPNETKITRIHTNVLYAGFTTRMVVWMLKFSGTIPLNQPEILKTRTGWKRSGN</sequence>
<name>A0A6A3RHX4_9STRA</name>
<dbReference type="EMBL" id="QXFZ01001227">
    <property type="protein sequence ID" value="KAE9094376.1"/>
    <property type="molecule type" value="Genomic_DNA"/>
</dbReference>
<dbReference type="EMBL" id="QXGF01001309">
    <property type="protein sequence ID" value="KAE8930937.1"/>
    <property type="molecule type" value="Genomic_DNA"/>
</dbReference>
<dbReference type="EMBL" id="QXFW01000312">
    <property type="protein sequence ID" value="KAE9016505.1"/>
    <property type="molecule type" value="Genomic_DNA"/>
</dbReference>
<organism evidence="3 9">
    <name type="scientific">Phytophthora fragariae</name>
    <dbReference type="NCBI Taxonomy" id="53985"/>
    <lineage>
        <taxon>Eukaryota</taxon>
        <taxon>Sar</taxon>
        <taxon>Stramenopiles</taxon>
        <taxon>Oomycota</taxon>
        <taxon>Peronosporomycetes</taxon>
        <taxon>Peronosporales</taxon>
        <taxon>Peronosporaceae</taxon>
        <taxon>Phytophthora</taxon>
    </lineage>
</organism>
<dbReference type="AlphaFoldDB" id="A0A6A3RHX4"/>
<dbReference type="Proteomes" id="UP000429523">
    <property type="component" value="Unassembled WGS sequence"/>
</dbReference>
<comment type="caution">
    <text evidence="3">The sequence shown here is derived from an EMBL/GenBank/DDBJ whole genome shotgun (WGS) entry which is preliminary data.</text>
</comment>
<dbReference type="Proteomes" id="UP000440732">
    <property type="component" value="Unassembled WGS sequence"/>
</dbReference>
<accession>A0A6A3RHX4</accession>
<evidence type="ECO:0000313" key="3">
    <source>
        <dbReference type="EMBL" id="KAE9094376.1"/>
    </source>
</evidence>
<evidence type="ECO:0000313" key="4">
    <source>
        <dbReference type="EMBL" id="KAE9147610.1"/>
    </source>
</evidence>
<evidence type="ECO:0000313" key="1">
    <source>
        <dbReference type="EMBL" id="KAE8930937.1"/>
    </source>
</evidence>
<proteinExistence type="predicted"/>
<dbReference type="EMBL" id="QXGA01000338">
    <property type="protein sequence ID" value="KAE9147610.1"/>
    <property type="molecule type" value="Genomic_DNA"/>
</dbReference>
<evidence type="ECO:0000313" key="8">
    <source>
        <dbReference type="Proteomes" id="UP000440732"/>
    </source>
</evidence>
<protein>
    <submittedName>
        <fullName evidence="3">Uncharacterized protein</fullName>
    </submittedName>
</protein>
<evidence type="ECO:0000313" key="6">
    <source>
        <dbReference type="Proteomes" id="UP000429523"/>
    </source>
</evidence>
<evidence type="ECO:0000313" key="10">
    <source>
        <dbReference type="Proteomes" id="UP000460718"/>
    </source>
</evidence>
<evidence type="ECO:0000313" key="9">
    <source>
        <dbReference type="Proteomes" id="UP000441208"/>
    </source>
</evidence>
<dbReference type="Proteomes" id="UP000441208">
    <property type="component" value="Unassembled WGS sequence"/>
</dbReference>
<evidence type="ECO:0000313" key="5">
    <source>
        <dbReference type="EMBL" id="KAE9209431.1"/>
    </source>
</evidence>
<gene>
    <name evidence="5" type="ORF">PF002_g19113</name>
    <name evidence="4" type="ORF">PF006_g7725</name>
    <name evidence="3" type="ORF">PF007_g17780</name>
    <name evidence="1" type="ORF">PF009_g18987</name>
    <name evidence="2" type="ORF">PF011_g7123</name>
</gene>
<reference evidence="6 7" key="1">
    <citation type="submission" date="2018-08" db="EMBL/GenBank/DDBJ databases">
        <title>Genomic investigation of the strawberry pathogen Phytophthora fragariae indicates pathogenicity is determined by transcriptional variation in three key races.</title>
        <authorList>
            <person name="Adams T.M."/>
            <person name="Armitage A.D."/>
            <person name="Sobczyk M.K."/>
            <person name="Bates H.J."/>
            <person name="Dunwell J.M."/>
            <person name="Nellist C.F."/>
            <person name="Harrison R.J."/>
        </authorList>
    </citation>
    <scope>NUCLEOTIDE SEQUENCE [LARGE SCALE GENOMIC DNA]</scope>
    <source>
        <strain evidence="5 7">BC-1</strain>
        <strain evidence="4 8">NOV-5</strain>
        <strain evidence="3 9">NOV-71</strain>
        <strain evidence="1 6">NOV-9</strain>
        <strain evidence="2 10">SCRP245</strain>
    </source>
</reference>
<dbReference type="Proteomes" id="UP000440367">
    <property type="component" value="Unassembled WGS sequence"/>
</dbReference>
<evidence type="ECO:0000313" key="7">
    <source>
        <dbReference type="Proteomes" id="UP000440367"/>
    </source>
</evidence>
<dbReference type="EMBL" id="QXGD01001299">
    <property type="protein sequence ID" value="KAE9209431.1"/>
    <property type="molecule type" value="Genomic_DNA"/>
</dbReference>
<dbReference type="Proteomes" id="UP000460718">
    <property type="component" value="Unassembled WGS sequence"/>
</dbReference>